<feature type="transmembrane region" description="Helical" evidence="6">
    <location>
        <begin position="244"/>
        <end position="265"/>
    </location>
</feature>
<feature type="transmembrane region" description="Helical" evidence="6">
    <location>
        <begin position="41"/>
        <end position="58"/>
    </location>
</feature>
<dbReference type="Pfam" id="PF01098">
    <property type="entry name" value="FTSW_RODA_SPOVE"/>
    <property type="match status" value="1"/>
</dbReference>
<evidence type="ECO:0000256" key="3">
    <source>
        <dbReference type="ARBA" id="ARBA00022960"/>
    </source>
</evidence>
<keyword evidence="4 6" id="KW-1133">Transmembrane helix</keyword>
<gene>
    <name evidence="7" type="ORF">SE16_01445</name>
</gene>
<accession>A0A0P6YH67</accession>
<feature type="transmembrane region" description="Helical" evidence="6">
    <location>
        <begin position="393"/>
        <end position="418"/>
    </location>
</feature>
<keyword evidence="5 6" id="KW-0472">Membrane</keyword>
<evidence type="ECO:0000313" key="7">
    <source>
        <dbReference type="EMBL" id="KPL89756.1"/>
    </source>
</evidence>
<evidence type="ECO:0000256" key="2">
    <source>
        <dbReference type="ARBA" id="ARBA00022692"/>
    </source>
</evidence>
<dbReference type="GO" id="GO:0051301">
    <property type="term" value="P:cell division"/>
    <property type="evidence" value="ECO:0007669"/>
    <property type="project" value="InterPro"/>
</dbReference>
<protein>
    <recommendedName>
        <fullName evidence="9">Cell cycle protein</fullName>
    </recommendedName>
</protein>
<comment type="caution">
    <text evidence="7">The sequence shown here is derived from an EMBL/GenBank/DDBJ whole genome shotgun (WGS) entry which is preliminary data.</text>
</comment>
<dbReference type="GO" id="GO:0005886">
    <property type="term" value="C:plasma membrane"/>
    <property type="evidence" value="ECO:0007669"/>
    <property type="project" value="TreeGrafter"/>
</dbReference>
<sequence length="435" mass="48364">MPTWRWREAALLLFPLALAVAGFWLLNTLEASAFGPRWWPCWLFVGLVLVGHVGLARFAPTADQTIFPIAITLTTIGVLLIERLAPNFTLRHLLNFGVGIALMVGLAGWPYLLRTLERYRYTIILPGIVLLFFTILLSFTPLGNGQSLFLRIGPFGFQPSEPLKVLLVAFLAGYLDFHREKFKHIRLGRLWRDRRWLWVYFPMLIMWGFAMLLVVAQRDLGAALLFFGTFLILTYLATERADYVLIGMGLFLGGAFLATMLFSHVQVRIAVWRDPWSTATTTGYQIVQALLAIAAGGILGQGLGQGFPDLVPVVHSDFIFVAIAEEFGLVGVCAVIALYMFLLDRGFRLARRQADSFYFLLGAGLVSLICLQAFIIMAGSVKLMPLTGITLPFISYGGSSIMTMYATVGILLNLSAYANPPTPAKRQHPPREVRA</sequence>
<dbReference type="AlphaFoldDB" id="A0A0P6YH67"/>
<proteinExistence type="predicted"/>
<keyword evidence="3" id="KW-0133">Cell shape</keyword>
<reference evidence="7 8" key="1">
    <citation type="submission" date="2015-07" db="EMBL/GenBank/DDBJ databases">
        <title>Whole genome sequence of Ardenticatena maritima DSM 23922.</title>
        <authorList>
            <person name="Hemp J."/>
            <person name="Ward L.M."/>
            <person name="Pace L.A."/>
            <person name="Fischer W.W."/>
        </authorList>
    </citation>
    <scope>NUCLEOTIDE SEQUENCE [LARGE SCALE GENOMIC DNA]</scope>
    <source>
        <strain evidence="7 8">110S</strain>
    </source>
</reference>
<dbReference type="InterPro" id="IPR001182">
    <property type="entry name" value="FtsW/RodA"/>
</dbReference>
<feature type="transmembrane region" description="Helical" evidence="6">
    <location>
        <begin position="65"/>
        <end position="81"/>
    </location>
</feature>
<name>A0A0P6YH67_9CHLR</name>
<dbReference type="EMBL" id="LGKN01000003">
    <property type="protein sequence ID" value="KPL89756.1"/>
    <property type="molecule type" value="Genomic_DNA"/>
</dbReference>
<dbReference type="GO" id="GO:0008360">
    <property type="term" value="P:regulation of cell shape"/>
    <property type="evidence" value="ECO:0007669"/>
    <property type="project" value="UniProtKB-KW"/>
</dbReference>
<feature type="transmembrane region" description="Helical" evidence="6">
    <location>
        <begin position="124"/>
        <end position="142"/>
    </location>
</feature>
<dbReference type="PATRIC" id="fig|872965.6.peg.234"/>
<evidence type="ECO:0000313" key="8">
    <source>
        <dbReference type="Proteomes" id="UP000050502"/>
    </source>
</evidence>
<evidence type="ECO:0008006" key="9">
    <source>
        <dbReference type="Google" id="ProtNLM"/>
    </source>
</evidence>
<dbReference type="PANTHER" id="PTHR30474">
    <property type="entry name" value="CELL CYCLE PROTEIN"/>
    <property type="match status" value="1"/>
</dbReference>
<dbReference type="Proteomes" id="UP000050502">
    <property type="component" value="Unassembled WGS sequence"/>
</dbReference>
<organism evidence="7 8">
    <name type="scientific">Ardenticatena maritima</name>
    <dbReference type="NCBI Taxonomy" id="872965"/>
    <lineage>
        <taxon>Bacteria</taxon>
        <taxon>Bacillati</taxon>
        <taxon>Chloroflexota</taxon>
        <taxon>Ardenticatenia</taxon>
        <taxon>Ardenticatenales</taxon>
        <taxon>Ardenticatenaceae</taxon>
        <taxon>Ardenticatena</taxon>
    </lineage>
</organism>
<keyword evidence="2 6" id="KW-0812">Transmembrane</keyword>
<dbReference type="GO" id="GO:0015648">
    <property type="term" value="F:lipid-linked peptidoglycan transporter activity"/>
    <property type="evidence" value="ECO:0007669"/>
    <property type="project" value="TreeGrafter"/>
</dbReference>
<comment type="subcellular location">
    <subcellularLocation>
        <location evidence="1">Membrane</location>
        <topology evidence="1">Multi-pass membrane protein</topology>
    </subcellularLocation>
</comment>
<feature type="transmembrane region" description="Helical" evidence="6">
    <location>
        <begin position="220"/>
        <end position="237"/>
    </location>
</feature>
<feature type="transmembrane region" description="Helical" evidence="6">
    <location>
        <begin position="318"/>
        <end position="344"/>
    </location>
</feature>
<evidence type="ECO:0000256" key="6">
    <source>
        <dbReference type="SAM" id="Phobius"/>
    </source>
</evidence>
<dbReference type="PANTHER" id="PTHR30474:SF3">
    <property type="entry name" value="PEPTIDOGLYCAN GLYCOSYLTRANSFERASE RODA"/>
    <property type="match status" value="1"/>
</dbReference>
<feature type="transmembrane region" description="Helical" evidence="6">
    <location>
        <begin position="197"/>
        <end position="214"/>
    </location>
</feature>
<evidence type="ECO:0000256" key="4">
    <source>
        <dbReference type="ARBA" id="ARBA00022989"/>
    </source>
</evidence>
<dbReference type="GO" id="GO:0032153">
    <property type="term" value="C:cell division site"/>
    <property type="evidence" value="ECO:0007669"/>
    <property type="project" value="TreeGrafter"/>
</dbReference>
<feature type="transmembrane region" description="Helical" evidence="6">
    <location>
        <begin position="356"/>
        <end position="381"/>
    </location>
</feature>
<feature type="transmembrane region" description="Helical" evidence="6">
    <location>
        <begin position="93"/>
        <end position="112"/>
    </location>
</feature>
<evidence type="ECO:0000256" key="5">
    <source>
        <dbReference type="ARBA" id="ARBA00023136"/>
    </source>
</evidence>
<evidence type="ECO:0000256" key="1">
    <source>
        <dbReference type="ARBA" id="ARBA00004141"/>
    </source>
</evidence>